<dbReference type="AlphaFoldDB" id="A0A3M7M3Z8"/>
<name>A0A3M7M3Z8_9PLEO</name>
<accession>A0A3M7M3Z8</accession>
<proteinExistence type="predicted"/>
<evidence type="ECO:0000313" key="2">
    <source>
        <dbReference type="Proteomes" id="UP000265663"/>
    </source>
</evidence>
<dbReference type="Proteomes" id="UP000265663">
    <property type="component" value="Unassembled WGS sequence"/>
</dbReference>
<protein>
    <submittedName>
        <fullName evidence="1">Uncharacterized protein</fullName>
    </submittedName>
</protein>
<reference evidence="1 2" key="1">
    <citation type="journal article" date="2014" name="PLoS ONE">
        <title>De novo Genome Assembly of the Fungal Plant Pathogen Pyrenophora semeniperda.</title>
        <authorList>
            <person name="Soliai M.M."/>
            <person name="Meyer S.E."/>
            <person name="Udall J.A."/>
            <person name="Elzinga D.E."/>
            <person name="Hermansen R.A."/>
            <person name="Bodily P.M."/>
            <person name="Hart A.A."/>
            <person name="Coleman C.E."/>
        </authorList>
    </citation>
    <scope>NUCLEOTIDE SEQUENCE [LARGE SCALE GENOMIC DNA]</scope>
    <source>
        <strain evidence="1 2">CCB06</strain>
        <tissue evidence="1">Mycelium</tissue>
    </source>
</reference>
<organism evidence="1 2">
    <name type="scientific">Pyrenophora seminiperda CCB06</name>
    <dbReference type="NCBI Taxonomy" id="1302712"/>
    <lineage>
        <taxon>Eukaryota</taxon>
        <taxon>Fungi</taxon>
        <taxon>Dikarya</taxon>
        <taxon>Ascomycota</taxon>
        <taxon>Pezizomycotina</taxon>
        <taxon>Dothideomycetes</taxon>
        <taxon>Pleosporomycetidae</taxon>
        <taxon>Pleosporales</taxon>
        <taxon>Pleosporineae</taxon>
        <taxon>Pleosporaceae</taxon>
        <taxon>Pyrenophora</taxon>
    </lineage>
</organism>
<keyword evidence="2" id="KW-1185">Reference proteome</keyword>
<dbReference type="EMBL" id="KE747817">
    <property type="protein sequence ID" value="RMZ69119.1"/>
    <property type="molecule type" value="Genomic_DNA"/>
</dbReference>
<evidence type="ECO:0000313" key="1">
    <source>
        <dbReference type="EMBL" id="RMZ69119.1"/>
    </source>
</evidence>
<sequence>MISRGWFSSRARVAQPVFSDASRTGRNR</sequence>
<gene>
    <name evidence="1" type="ORF">GMOD_00003041</name>
</gene>